<evidence type="ECO:0000256" key="1">
    <source>
        <dbReference type="SAM" id="MobiDB-lite"/>
    </source>
</evidence>
<feature type="region of interest" description="Disordered" evidence="1">
    <location>
        <begin position="1"/>
        <end position="106"/>
    </location>
</feature>
<keyword evidence="3" id="KW-1185">Reference proteome</keyword>
<feature type="non-terminal residue" evidence="2">
    <location>
        <position position="106"/>
    </location>
</feature>
<feature type="compositionally biased region" description="Pro residues" evidence="1">
    <location>
        <begin position="75"/>
        <end position="93"/>
    </location>
</feature>
<proteinExistence type="predicted"/>
<feature type="compositionally biased region" description="Basic residues" evidence="1">
    <location>
        <begin position="97"/>
        <end position="106"/>
    </location>
</feature>
<accession>A0ABN9TMN7</accession>
<feature type="compositionally biased region" description="Low complexity" evidence="1">
    <location>
        <begin position="46"/>
        <end position="55"/>
    </location>
</feature>
<organism evidence="2 3">
    <name type="scientific">Prorocentrum cordatum</name>
    <dbReference type="NCBI Taxonomy" id="2364126"/>
    <lineage>
        <taxon>Eukaryota</taxon>
        <taxon>Sar</taxon>
        <taxon>Alveolata</taxon>
        <taxon>Dinophyceae</taxon>
        <taxon>Prorocentrales</taxon>
        <taxon>Prorocentraceae</taxon>
        <taxon>Prorocentrum</taxon>
    </lineage>
</organism>
<feature type="compositionally biased region" description="Basic and acidic residues" evidence="1">
    <location>
        <begin position="1"/>
        <end position="27"/>
    </location>
</feature>
<evidence type="ECO:0000313" key="2">
    <source>
        <dbReference type="EMBL" id="CAK0847139.1"/>
    </source>
</evidence>
<reference evidence="2" key="1">
    <citation type="submission" date="2023-10" db="EMBL/GenBank/DDBJ databases">
        <authorList>
            <person name="Chen Y."/>
            <person name="Shah S."/>
            <person name="Dougan E. K."/>
            <person name="Thang M."/>
            <person name="Chan C."/>
        </authorList>
    </citation>
    <scope>NUCLEOTIDE SEQUENCE [LARGE SCALE GENOMIC DNA]</scope>
</reference>
<name>A0ABN9TMN7_9DINO</name>
<protein>
    <submittedName>
        <fullName evidence="2">Uncharacterized protein</fullName>
    </submittedName>
</protein>
<feature type="compositionally biased region" description="Acidic residues" evidence="1">
    <location>
        <begin position="56"/>
        <end position="69"/>
    </location>
</feature>
<gene>
    <name evidence="2" type="ORF">PCOR1329_LOCUS40430</name>
</gene>
<sequence length="106" mass="11818">MMTDRQADRQTDRRPKATADRAHHEPLASRTRARAPRAQVQHRSSAHAAAPSAQPAEEEEEEEEKEEEPPSACGRPPPRTPWAPPGDPRPCWPPAARRARPRPAAK</sequence>
<dbReference type="Proteomes" id="UP001189429">
    <property type="component" value="Unassembled WGS sequence"/>
</dbReference>
<evidence type="ECO:0000313" key="3">
    <source>
        <dbReference type="Proteomes" id="UP001189429"/>
    </source>
</evidence>
<dbReference type="EMBL" id="CAUYUJ010014875">
    <property type="protein sequence ID" value="CAK0847139.1"/>
    <property type="molecule type" value="Genomic_DNA"/>
</dbReference>
<comment type="caution">
    <text evidence="2">The sequence shown here is derived from an EMBL/GenBank/DDBJ whole genome shotgun (WGS) entry which is preliminary data.</text>
</comment>